<dbReference type="Pfam" id="PF01535">
    <property type="entry name" value="PPR"/>
    <property type="match status" value="2"/>
</dbReference>
<proteinExistence type="predicted"/>
<evidence type="ECO:0000313" key="2">
    <source>
        <dbReference type="EMBL" id="PZO46560.1"/>
    </source>
</evidence>
<name>A0A2W4WPT4_9CYAN</name>
<evidence type="ECO:0000313" key="3">
    <source>
        <dbReference type="Proteomes" id="UP000249794"/>
    </source>
</evidence>
<sequence>MSKLSLKFAIGSGLALIAALGAGAPLAQSALAQLESPPAENQSVPQSVDSHQPSASALADLAFGYAIAQQPATAISLLERAEAYEGGECKEANTWLKIGVGYRAAGQLEKGEAFLAQANETMALREQENCAGSATSPSESVANRIVEYAEAGHLDVALHAAQNLKFWFHPFIAAQVAQASYEAGRQKGARQIMTRSIQEITEMAEQEADATIVNQTILGAAGYFSAEGNAELSKFVLEKSDLVALQLSAYNDSDSSDPPLEQYQILQMASILIDIGQPQQALDILKALTDNIQASSEFLLEIVRTWVEAATLYSKLGSEKADDAMAAANASLSQLPDAGSADEAKVILARGYAEQSQFDHASELAKSIVSVNNRQSAYIAIVTAYIRAGFVEEAEELAESIGAPEFARLDMMRAYLETEQYDKAQQIAEQPDMLNYLPEVGQAYCQEGMLEQAVSLIDLLEPAEPSADWMRGCTATAFAEQDQFDQAIEMAQSIAASEYKADVLIAIAAQLTAPPDSFWQRWTAHLPSPFDDWLGGTPPSTEAIELLDQARSLIEQ</sequence>
<dbReference type="AlphaFoldDB" id="A0A2W4WPT4"/>
<dbReference type="Gene3D" id="1.25.40.10">
    <property type="entry name" value="Tetratricopeptide repeat domain"/>
    <property type="match status" value="2"/>
</dbReference>
<evidence type="ECO:0000256" key="1">
    <source>
        <dbReference type="SAM" id="SignalP"/>
    </source>
</evidence>
<protein>
    <submittedName>
        <fullName evidence="2">Uncharacterized protein</fullName>
    </submittedName>
</protein>
<accession>A0A2W4WPT4</accession>
<gene>
    <name evidence="2" type="ORF">DCF15_20100</name>
</gene>
<feature type="signal peptide" evidence="1">
    <location>
        <begin position="1"/>
        <end position="32"/>
    </location>
</feature>
<dbReference type="Proteomes" id="UP000249794">
    <property type="component" value="Unassembled WGS sequence"/>
</dbReference>
<dbReference type="InterPro" id="IPR002885">
    <property type="entry name" value="PPR_rpt"/>
</dbReference>
<reference evidence="3" key="1">
    <citation type="submission" date="2018-04" db="EMBL/GenBank/DDBJ databases">
        <authorList>
            <person name="Cornet L."/>
        </authorList>
    </citation>
    <scope>NUCLEOTIDE SEQUENCE [LARGE SCALE GENOMIC DNA]</scope>
</reference>
<organism evidence="2 3">
    <name type="scientific">Phormidesmis priestleyi</name>
    <dbReference type="NCBI Taxonomy" id="268141"/>
    <lineage>
        <taxon>Bacteria</taxon>
        <taxon>Bacillati</taxon>
        <taxon>Cyanobacteriota</taxon>
        <taxon>Cyanophyceae</taxon>
        <taxon>Leptolyngbyales</taxon>
        <taxon>Leptolyngbyaceae</taxon>
        <taxon>Phormidesmis</taxon>
    </lineage>
</organism>
<dbReference type="EMBL" id="QBMP01000304">
    <property type="protein sequence ID" value="PZO46560.1"/>
    <property type="molecule type" value="Genomic_DNA"/>
</dbReference>
<dbReference type="InterPro" id="IPR011990">
    <property type="entry name" value="TPR-like_helical_dom_sf"/>
</dbReference>
<keyword evidence="1" id="KW-0732">Signal</keyword>
<comment type="caution">
    <text evidence="2">The sequence shown here is derived from an EMBL/GenBank/DDBJ whole genome shotgun (WGS) entry which is preliminary data.</text>
</comment>
<feature type="chain" id="PRO_5015919787" evidence="1">
    <location>
        <begin position="33"/>
        <end position="556"/>
    </location>
</feature>
<dbReference type="SUPFAM" id="SSF48452">
    <property type="entry name" value="TPR-like"/>
    <property type="match status" value="1"/>
</dbReference>
<reference evidence="2 3" key="2">
    <citation type="submission" date="2018-06" db="EMBL/GenBank/DDBJ databases">
        <title>Metagenomic assembly of (sub)arctic Cyanobacteria and their associated microbiome from non-axenic cultures.</title>
        <authorList>
            <person name="Baurain D."/>
        </authorList>
    </citation>
    <scope>NUCLEOTIDE SEQUENCE [LARGE SCALE GENOMIC DNA]</scope>
    <source>
        <strain evidence="2">ULC027bin1</strain>
    </source>
</reference>